<dbReference type="Proteomes" id="UP000027466">
    <property type="component" value="Unassembled WGS sequence"/>
</dbReference>
<comment type="caution">
    <text evidence="2">The sequence shown here is derived from an EMBL/GenBank/DDBJ whole genome shotgun (WGS) entry which is preliminary data.</text>
</comment>
<feature type="transmembrane region" description="Helical" evidence="1">
    <location>
        <begin position="387"/>
        <end position="408"/>
    </location>
</feature>
<dbReference type="AlphaFoldDB" id="A0A069PRK8"/>
<dbReference type="SUPFAM" id="SSF82693">
    <property type="entry name" value="Multidrug efflux transporter AcrB pore domain, PN1, PN2, PC1 and PC2 subdomains"/>
    <property type="match status" value="2"/>
</dbReference>
<feature type="transmembrane region" description="Helical" evidence="1">
    <location>
        <begin position="335"/>
        <end position="355"/>
    </location>
</feature>
<proteinExistence type="predicted"/>
<dbReference type="InterPro" id="IPR001036">
    <property type="entry name" value="Acrflvin-R"/>
</dbReference>
<keyword evidence="1" id="KW-1133">Transmembrane helix</keyword>
<feature type="transmembrane region" description="Helical" evidence="1">
    <location>
        <begin position="468"/>
        <end position="491"/>
    </location>
</feature>
<feature type="transmembrane region" description="Helical" evidence="1">
    <location>
        <begin position="920"/>
        <end position="940"/>
    </location>
</feature>
<gene>
    <name evidence="2" type="ORF">BG61_09170</name>
</gene>
<evidence type="ECO:0000313" key="2">
    <source>
        <dbReference type="EMBL" id="KDR42499.1"/>
    </source>
</evidence>
<keyword evidence="1" id="KW-0812">Transmembrane</keyword>
<feature type="transmembrane region" description="Helical" evidence="1">
    <location>
        <begin position="361"/>
        <end position="380"/>
    </location>
</feature>
<feature type="transmembrane region" description="Helical" evidence="1">
    <location>
        <begin position="891"/>
        <end position="914"/>
    </location>
</feature>
<dbReference type="EMBL" id="JFHC01000016">
    <property type="protein sequence ID" value="KDR42499.1"/>
    <property type="molecule type" value="Genomic_DNA"/>
</dbReference>
<dbReference type="SUPFAM" id="SSF82714">
    <property type="entry name" value="Multidrug efflux transporter AcrB TolC docking domain, DN and DC subdomains"/>
    <property type="match status" value="1"/>
</dbReference>
<feature type="transmembrane region" description="Helical" evidence="1">
    <location>
        <begin position="947"/>
        <end position="971"/>
    </location>
</feature>
<dbReference type="SUPFAM" id="SSF82866">
    <property type="entry name" value="Multidrug efflux transporter AcrB transmembrane domain"/>
    <property type="match status" value="2"/>
</dbReference>
<keyword evidence="3" id="KW-1185">Reference proteome</keyword>
<dbReference type="STRING" id="60547.GCA_000751215_05428"/>
<feature type="transmembrane region" description="Helical" evidence="1">
    <location>
        <begin position="546"/>
        <end position="565"/>
    </location>
</feature>
<dbReference type="RefSeq" id="WP_035937740.1">
    <property type="nucleotide sequence ID" value="NZ_CCNS02000105.1"/>
</dbReference>
<sequence length="1058" mass="112582">MNAIVLVALRRPLTFVVMSILIVLAGAMAILKTPTDIFPAIRIPVVAVVWSYTGLSPQDMSGRVVYYYERALTTTVANIQHIESQSLYGTGVVKIFFQPGTDIAAAQAQVTAISQTVLKQMPAGITPPQVLSYSASSVPVLFLQVSAPSMTAAQIYDMASNLIRPALVSVPGTAIPNPYGGSSLNVEIDLNQAKLLAHGLSATDVAHALAKENVVLPAGDQKIGALDFMVQTNSTPVAVPSFNNMPIKTVNGATVYLRDVAYVHRGSPPQINAVLVKGKQSVLIEILKSGDASTLSVVAGIKKALPGIVKSLPPGVKITPLNDTSGFVKDSVRDVVQEMVTAALLTGMTVLLFLGSWRSTLIVATSIPLAILCSVIMLHLTGQTINVMTLGGLALAVGILVDDATVMIENIDTHLESGEELEPGIIAAANQIVVPTLVATLCICIVWLPMFQLGGISGYLFRPLAEAIIYAMLASFVLSRTLVPTMAAWLLRGQVHAPAHVHGHGRAAGNAGFFTRFQRGFERRFTAFRERYRDLLTLAVVHRQRFVLTFVACAVASMGLVAFLGRDFFPSIKSNEIDMHMRAPAGTRLEDTGEIADLVNHGVRRILPGQVTNLVDNCGLPTSSTNEAYNSNGTIGPQDCDITISMKNEASPVDEYRAKLRRELPKMFPGTQFSFLPGDITAKILNFGLPSPIDVQIAGRGQLENMAFAQKLAARLRRIPGAADVHVQQLFDEPTLKVDADRSFASGVNLTEASIANNALATLSGSGQTAPTYWLDTANGVSHLVNLQTPQDQLSSLNDLETIPIDQGNGSPSGSSTQLLGALGTISQTGSPLVVSHYNILPAIDVYVSNQQRDLGAVEGDVEKVVNQMQAQLPHGASIHLRGQATTMKHAYAQLLGGLAISVLLVYLVIVINFQSWLDPFIIITALPGALAGIVWSLFLTHTNLSVPALTGAIMCMGTATANSILVVSFARERLAAHGNAVAAAIEAGYARIRPVMMTALAMIIGMLPMSLSNSQNAPLGRAVIGGLLIATFATLLFVPCVFAIMHRNGKDTTESHL</sequence>
<organism evidence="2 3">
    <name type="scientific">Caballeronia glathei</name>
    <dbReference type="NCBI Taxonomy" id="60547"/>
    <lineage>
        <taxon>Bacteria</taxon>
        <taxon>Pseudomonadati</taxon>
        <taxon>Pseudomonadota</taxon>
        <taxon>Betaproteobacteria</taxon>
        <taxon>Burkholderiales</taxon>
        <taxon>Burkholderiaceae</taxon>
        <taxon>Caballeronia</taxon>
    </lineage>
</organism>
<keyword evidence="1" id="KW-0472">Membrane</keyword>
<dbReference type="PANTHER" id="PTHR32063:SF8">
    <property type="entry name" value="CATION EFFLUX PROTEIN"/>
    <property type="match status" value="1"/>
</dbReference>
<dbReference type="Gene3D" id="3.30.70.1320">
    <property type="entry name" value="Multidrug efflux transporter AcrB pore domain like"/>
    <property type="match status" value="1"/>
</dbReference>
<accession>A0A069PRK8</accession>
<dbReference type="Gene3D" id="1.20.1640.10">
    <property type="entry name" value="Multidrug efflux transporter AcrB transmembrane domain"/>
    <property type="match status" value="2"/>
</dbReference>
<dbReference type="PRINTS" id="PR00702">
    <property type="entry name" value="ACRIFLAVINRP"/>
</dbReference>
<dbReference type="PANTHER" id="PTHR32063">
    <property type="match status" value="1"/>
</dbReference>
<name>A0A069PRK8_9BURK</name>
<evidence type="ECO:0000313" key="3">
    <source>
        <dbReference type="Proteomes" id="UP000027466"/>
    </source>
</evidence>
<dbReference type="Gene3D" id="3.30.2090.10">
    <property type="entry name" value="Multidrug efflux transporter AcrB TolC docking domain, DN and DC subdomains"/>
    <property type="match status" value="2"/>
</dbReference>
<feature type="transmembrane region" description="Helical" evidence="1">
    <location>
        <begin position="12"/>
        <end position="31"/>
    </location>
</feature>
<feature type="transmembrane region" description="Helical" evidence="1">
    <location>
        <begin position="428"/>
        <end position="448"/>
    </location>
</feature>
<feature type="transmembrane region" description="Helical" evidence="1">
    <location>
        <begin position="991"/>
        <end position="1012"/>
    </location>
</feature>
<dbReference type="GO" id="GO:0005886">
    <property type="term" value="C:plasma membrane"/>
    <property type="evidence" value="ECO:0007669"/>
    <property type="project" value="TreeGrafter"/>
</dbReference>
<dbReference type="GO" id="GO:0042910">
    <property type="term" value="F:xenobiotic transmembrane transporter activity"/>
    <property type="evidence" value="ECO:0007669"/>
    <property type="project" value="TreeGrafter"/>
</dbReference>
<reference evidence="2 3" key="1">
    <citation type="submission" date="2014-03" db="EMBL/GenBank/DDBJ databases">
        <title>Draft Genome Sequences of Four Burkholderia Strains.</title>
        <authorList>
            <person name="Liu X.Y."/>
            <person name="Li C.X."/>
            <person name="Xu J.H."/>
        </authorList>
    </citation>
    <scope>NUCLEOTIDE SEQUENCE [LARGE SCALE GENOMIC DNA]</scope>
    <source>
        <strain evidence="2 3">DSM 50014</strain>
    </source>
</reference>
<evidence type="ECO:0000256" key="1">
    <source>
        <dbReference type="SAM" id="Phobius"/>
    </source>
</evidence>
<dbReference type="Pfam" id="PF00873">
    <property type="entry name" value="ACR_tran"/>
    <property type="match status" value="1"/>
</dbReference>
<dbReference type="Gene3D" id="3.30.70.1440">
    <property type="entry name" value="Multidrug efflux transporter AcrB pore domain"/>
    <property type="match status" value="1"/>
</dbReference>
<dbReference type="InterPro" id="IPR027463">
    <property type="entry name" value="AcrB_DN_DC_subdom"/>
</dbReference>
<dbReference type="Gene3D" id="3.30.70.1430">
    <property type="entry name" value="Multidrug efflux transporter AcrB pore domain"/>
    <property type="match status" value="2"/>
</dbReference>
<protein>
    <submittedName>
        <fullName evidence="2">RND transporter</fullName>
    </submittedName>
</protein>
<feature type="transmembrane region" description="Helical" evidence="1">
    <location>
        <begin position="1024"/>
        <end position="1046"/>
    </location>
</feature>